<accession>A0A7Y0EVP5</accession>
<dbReference type="InterPro" id="IPR050482">
    <property type="entry name" value="Sensor_HK_TwoCompSys"/>
</dbReference>
<dbReference type="PANTHER" id="PTHR24421">
    <property type="entry name" value="NITRATE/NITRITE SENSOR PROTEIN NARX-RELATED"/>
    <property type="match status" value="1"/>
</dbReference>
<gene>
    <name evidence="13" type="ORF">G1C98_0942</name>
</gene>
<feature type="transmembrane region" description="Helical" evidence="10">
    <location>
        <begin position="99"/>
        <end position="117"/>
    </location>
</feature>
<dbReference type="GO" id="GO:0005524">
    <property type="term" value="F:ATP binding"/>
    <property type="evidence" value="ECO:0007669"/>
    <property type="project" value="UniProtKB-KW"/>
</dbReference>
<dbReference type="EC" id="2.7.13.3" evidence="2"/>
<keyword evidence="8" id="KW-0902">Two-component regulatory system</keyword>
<feature type="transmembrane region" description="Helical" evidence="10">
    <location>
        <begin position="137"/>
        <end position="159"/>
    </location>
</feature>
<keyword evidence="4" id="KW-0808">Transferase</keyword>
<evidence type="ECO:0000259" key="12">
    <source>
        <dbReference type="Pfam" id="PF07730"/>
    </source>
</evidence>
<reference evidence="13 14" key="1">
    <citation type="submission" date="2020-02" db="EMBL/GenBank/DDBJ databases">
        <title>Characterization of phylogenetic diversity of novel bifidobacterial species isolated in Czech ZOOs.</title>
        <authorList>
            <person name="Lugli G.A."/>
            <person name="Vera N.B."/>
            <person name="Ventura M."/>
        </authorList>
    </citation>
    <scope>NUCLEOTIDE SEQUENCE [LARGE SCALE GENOMIC DNA]</scope>
    <source>
        <strain evidence="13 14">DSM 109960</strain>
    </source>
</reference>
<evidence type="ECO:0000256" key="1">
    <source>
        <dbReference type="ARBA" id="ARBA00000085"/>
    </source>
</evidence>
<dbReference type="Gene3D" id="1.20.5.1930">
    <property type="match status" value="1"/>
</dbReference>
<evidence type="ECO:0000259" key="11">
    <source>
        <dbReference type="Pfam" id="PF02518"/>
    </source>
</evidence>
<dbReference type="Pfam" id="PF02518">
    <property type="entry name" value="HATPase_c"/>
    <property type="match status" value="1"/>
</dbReference>
<dbReference type="SUPFAM" id="SSF55874">
    <property type="entry name" value="ATPase domain of HSP90 chaperone/DNA topoisomerase II/histidine kinase"/>
    <property type="match status" value="1"/>
</dbReference>
<evidence type="ECO:0000256" key="2">
    <source>
        <dbReference type="ARBA" id="ARBA00012438"/>
    </source>
</evidence>
<keyword evidence="10" id="KW-1133">Transmembrane helix</keyword>
<keyword evidence="10" id="KW-0472">Membrane</keyword>
<dbReference type="GO" id="GO:0046983">
    <property type="term" value="F:protein dimerization activity"/>
    <property type="evidence" value="ECO:0007669"/>
    <property type="project" value="InterPro"/>
</dbReference>
<evidence type="ECO:0000256" key="7">
    <source>
        <dbReference type="ARBA" id="ARBA00022840"/>
    </source>
</evidence>
<evidence type="ECO:0000256" key="9">
    <source>
        <dbReference type="SAM" id="MobiDB-lite"/>
    </source>
</evidence>
<dbReference type="CDD" id="cd16917">
    <property type="entry name" value="HATPase_UhpB-NarQ-NarX-like"/>
    <property type="match status" value="1"/>
</dbReference>
<dbReference type="InterPro" id="IPR011712">
    <property type="entry name" value="Sig_transdc_His_kin_sub3_dim/P"/>
</dbReference>
<dbReference type="RefSeq" id="WP_169079774.1">
    <property type="nucleotide sequence ID" value="NZ_JAAIIF010000008.1"/>
</dbReference>
<keyword evidence="5" id="KW-0547">Nucleotide-binding</keyword>
<feature type="domain" description="Signal transduction histidine kinase subgroup 3 dimerisation and phosphoacceptor" evidence="12">
    <location>
        <begin position="204"/>
        <end position="269"/>
    </location>
</feature>
<keyword evidence="14" id="KW-1185">Reference proteome</keyword>
<dbReference type="Proteomes" id="UP000529710">
    <property type="component" value="Unassembled WGS sequence"/>
</dbReference>
<evidence type="ECO:0000313" key="13">
    <source>
        <dbReference type="EMBL" id="NMM96206.1"/>
    </source>
</evidence>
<keyword evidence="7" id="KW-0067">ATP-binding</keyword>
<evidence type="ECO:0000256" key="3">
    <source>
        <dbReference type="ARBA" id="ARBA00022553"/>
    </source>
</evidence>
<name>A0A7Y0EVP5_9BIFI</name>
<evidence type="ECO:0000256" key="5">
    <source>
        <dbReference type="ARBA" id="ARBA00022741"/>
    </source>
</evidence>
<proteinExistence type="predicted"/>
<dbReference type="GO" id="GO:0000155">
    <property type="term" value="F:phosphorelay sensor kinase activity"/>
    <property type="evidence" value="ECO:0007669"/>
    <property type="project" value="InterPro"/>
</dbReference>
<evidence type="ECO:0000313" key="14">
    <source>
        <dbReference type="Proteomes" id="UP000529710"/>
    </source>
</evidence>
<protein>
    <recommendedName>
        <fullName evidence="2">histidine kinase</fullName>
        <ecNumber evidence="2">2.7.13.3</ecNumber>
    </recommendedName>
</protein>
<comment type="catalytic activity">
    <reaction evidence="1">
        <text>ATP + protein L-histidine = ADP + protein N-phospho-L-histidine.</text>
        <dbReference type="EC" id="2.7.13.3"/>
    </reaction>
</comment>
<dbReference type="GO" id="GO:0016020">
    <property type="term" value="C:membrane"/>
    <property type="evidence" value="ECO:0007669"/>
    <property type="project" value="InterPro"/>
</dbReference>
<keyword evidence="10" id="KW-0812">Transmembrane</keyword>
<dbReference type="InterPro" id="IPR036890">
    <property type="entry name" value="HATPase_C_sf"/>
</dbReference>
<evidence type="ECO:0000256" key="6">
    <source>
        <dbReference type="ARBA" id="ARBA00022777"/>
    </source>
</evidence>
<dbReference type="PANTHER" id="PTHR24421:SF10">
    <property type="entry name" value="NITRATE_NITRITE SENSOR PROTEIN NARQ"/>
    <property type="match status" value="1"/>
</dbReference>
<dbReference type="EMBL" id="JAAIIF010000008">
    <property type="protein sequence ID" value="NMM96206.1"/>
    <property type="molecule type" value="Genomic_DNA"/>
</dbReference>
<dbReference type="Gene3D" id="3.30.565.10">
    <property type="entry name" value="Histidine kinase-like ATPase, C-terminal domain"/>
    <property type="match status" value="1"/>
</dbReference>
<feature type="domain" description="Histidine kinase/HSP90-like ATPase" evidence="11">
    <location>
        <begin position="310"/>
        <end position="401"/>
    </location>
</feature>
<evidence type="ECO:0000256" key="4">
    <source>
        <dbReference type="ARBA" id="ARBA00022679"/>
    </source>
</evidence>
<dbReference type="AlphaFoldDB" id="A0A7Y0EVP5"/>
<sequence>MEQLALTALSVLLAVAYDGGLTPGSVAGTLLAICCAGLTQWLLLSRTAWAWVPSLFLGLAALAFPPLFVALPAAGYAGARTFRCMPCPSAFPSSRIPSLAYQAFSWCMALPWVPAVIRLIAQSMYGTPPISESHPCGMAMLCAMGMLCAVAGMLGYARLGLSRRSRALRHAHDEHRAMMRELTSRLSCSAEERGVAVRMATLNERTRIARDIHDNVGHLLTRAIMQTEASKVVARMRDDEAAVRSLEGIGTTLHEAMTVMRRSVHDLADDGTDFAAMIEAAAQSSPSLRVRVTNGVEDAPAPVARCCSALIREALANAVHHGSATHAEVTLRDFPAFWQIVVQDDGGNHADTESAGAPRQDPESGRGMGLADIEDRVHALDGTCTYGPYGNGWRVFASIPKAGFGAAHTS</sequence>
<dbReference type="InterPro" id="IPR003594">
    <property type="entry name" value="HATPase_dom"/>
</dbReference>
<keyword evidence="6 13" id="KW-0418">Kinase</keyword>
<comment type="caution">
    <text evidence="13">The sequence shown here is derived from an EMBL/GenBank/DDBJ whole genome shotgun (WGS) entry which is preliminary data.</text>
</comment>
<dbReference type="Pfam" id="PF07730">
    <property type="entry name" value="HisKA_3"/>
    <property type="match status" value="1"/>
</dbReference>
<evidence type="ECO:0000256" key="8">
    <source>
        <dbReference type="ARBA" id="ARBA00023012"/>
    </source>
</evidence>
<feature type="transmembrane region" description="Helical" evidence="10">
    <location>
        <begin position="56"/>
        <end position="78"/>
    </location>
</feature>
<feature type="region of interest" description="Disordered" evidence="9">
    <location>
        <begin position="347"/>
        <end position="367"/>
    </location>
</feature>
<evidence type="ECO:0000256" key="10">
    <source>
        <dbReference type="SAM" id="Phobius"/>
    </source>
</evidence>
<organism evidence="13 14">
    <name type="scientific">Bifidobacterium erythrocebi</name>
    <dbReference type="NCBI Taxonomy" id="2675325"/>
    <lineage>
        <taxon>Bacteria</taxon>
        <taxon>Bacillati</taxon>
        <taxon>Actinomycetota</taxon>
        <taxon>Actinomycetes</taxon>
        <taxon>Bifidobacteriales</taxon>
        <taxon>Bifidobacteriaceae</taxon>
        <taxon>Bifidobacterium</taxon>
    </lineage>
</organism>
<keyword evidence="3" id="KW-0597">Phosphoprotein</keyword>